<gene>
    <name evidence="3" type="ORF">I5M32_12645</name>
</gene>
<dbReference type="Pfam" id="PF26377">
    <property type="entry name" value="Ulvan_lyase_2nd"/>
    <property type="match status" value="1"/>
</dbReference>
<comment type="caution">
    <text evidence="3">The sequence shown here is derived from an EMBL/GenBank/DDBJ whole genome shotgun (WGS) entry which is preliminary data.</text>
</comment>
<dbReference type="Pfam" id="PF26374">
    <property type="entry name" value="Ulvan_lyaseC"/>
    <property type="match status" value="1"/>
</dbReference>
<dbReference type="Gene3D" id="1.50.10.100">
    <property type="entry name" value="Chondroitin AC/alginate lyase"/>
    <property type="match status" value="1"/>
</dbReference>
<keyword evidence="4" id="KW-1185">Reference proteome</keyword>
<evidence type="ECO:0008006" key="5">
    <source>
        <dbReference type="Google" id="ProtNLM"/>
    </source>
</evidence>
<reference evidence="3 4" key="1">
    <citation type="submission" date="2020-12" db="EMBL/GenBank/DDBJ databases">
        <title>Bacterial novel species Pedobacter sp. SD-b isolated from soil.</title>
        <authorList>
            <person name="Jung H.-Y."/>
        </authorList>
    </citation>
    <scope>NUCLEOTIDE SEQUENCE [LARGE SCALE GENOMIC DNA]</scope>
    <source>
        <strain evidence="3 4">SD-b</strain>
    </source>
</reference>
<dbReference type="InterPro" id="IPR058849">
    <property type="entry name" value="Ulvan_lyase_2nd"/>
</dbReference>
<proteinExistence type="predicted"/>
<dbReference type="InterPro" id="IPR008929">
    <property type="entry name" value="Chondroitin_lyas"/>
</dbReference>
<protein>
    <recommendedName>
        <fullName evidence="5">Heparinase II/III-like protein</fullName>
    </recommendedName>
</protein>
<dbReference type="Gene3D" id="2.70.98.70">
    <property type="match status" value="1"/>
</dbReference>
<evidence type="ECO:0000259" key="2">
    <source>
        <dbReference type="Pfam" id="PF26377"/>
    </source>
</evidence>
<dbReference type="Proteomes" id="UP000660024">
    <property type="component" value="Unassembled WGS sequence"/>
</dbReference>
<feature type="domain" description="Endo-acting ulvan lyase 2nd" evidence="2">
    <location>
        <begin position="287"/>
        <end position="421"/>
    </location>
</feature>
<evidence type="ECO:0000313" key="4">
    <source>
        <dbReference type="Proteomes" id="UP000660024"/>
    </source>
</evidence>
<dbReference type="EMBL" id="JAEHFY010000018">
    <property type="protein sequence ID" value="MBK0383810.1"/>
    <property type="molecule type" value="Genomic_DNA"/>
</dbReference>
<dbReference type="RefSeq" id="WP_200586958.1">
    <property type="nucleotide sequence ID" value="NZ_JAEHFY010000018.1"/>
</dbReference>
<evidence type="ECO:0000313" key="3">
    <source>
        <dbReference type="EMBL" id="MBK0383810.1"/>
    </source>
</evidence>
<evidence type="ECO:0000259" key="1">
    <source>
        <dbReference type="Pfam" id="PF26374"/>
    </source>
</evidence>
<accession>A0ABS1BLN5</accession>
<feature type="domain" description="Endo-acting ulvan lyase C-terminal" evidence="1">
    <location>
        <begin position="746"/>
        <end position="834"/>
    </location>
</feature>
<organism evidence="3 4">
    <name type="scientific">Pedobacter segetis</name>
    <dbReference type="NCBI Taxonomy" id="2793069"/>
    <lineage>
        <taxon>Bacteria</taxon>
        <taxon>Pseudomonadati</taxon>
        <taxon>Bacteroidota</taxon>
        <taxon>Sphingobacteriia</taxon>
        <taxon>Sphingobacteriales</taxon>
        <taxon>Sphingobacteriaceae</taxon>
        <taxon>Pedobacter</taxon>
    </lineage>
</organism>
<dbReference type="InterPro" id="IPR058848">
    <property type="entry name" value="Ulvan_lyase_C"/>
</dbReference>
<sequence>MINQKTVKIITFLIIIIGFGFQNTLLAQNTVRPLIWVSPNDKEAIINKIHSKEWASEYFKEFKQRIEPDVDNYIKNPKSYLSGLPFDLSKSETNKIPPFQYILETDKDADSKRDKFQYYLKTGIDCGIVYYLTGEEKYAKYSASVFYTFMKALLQIKPSIEKTNGGWLYQDNHLREAREIGAQLPILYDFIVPFIKKGGTAYNFESDTQDKIEISEAEKVFKTYIDLALNHGLIDCNWPVLESPSLVGNILALDSSIERDSLLTYYLQKNTPHQDALAKVAKVYKESGGWPESLNYSGGVTGLTTYLMTMLTKIYPSLALGKKYPQIANAITLPYYLTYPNSKQTIQFGDGHREFSRYYGSFEIEYYLAKLSGDKKNLAQFGSLINSGIEHDNYDRAKLGKRSYKPYPYFDEPLQLLWASGDVKGDTKNYPKPTTNGLPFAGISIQRNLSTTRKPEDGLMLFVGGGAFVHGHASGMNIELYGRGYVLGAKAGRSQYRSEIHENYYRLFAGSNTVIVNGASRGEGEWANNAINTVIKEAIEPQYFVSPVSPNNSFSITSFVDNKGDQAEAKQLRTLAIVRTSPSTGYYVDVYKSKSSIPNQYHDYIYHNIGDFLSFLPADKSFRLQSDENRYMANASATWKNNKSFKNPGWHYFKNVETSGSYDKQVDVVFTAKSLGQNGVSMKLFIPAENGREYTKVSAPITDEAPVAYAKKPTPTLDIRKNGEAWDAPFALIYEPYSGIANEGSVKSVKSIKQAGVFKGFIVESEIKNKKIKQIIITQDTDSSVFKDQNLAIKFTGRYAVLTLNQLNKIQSLYIGSGSRFTYNKWEITSEQTSPIALSLEITDDVAHLTSDAKLKISNPENYNIIQVFTKQ</sequence>
<name>A0ABS1BLN5_9SPHI</name>